<sequence length="52" mass="5601">MSTGAFGKINLTEVVPGVPCHPDGECHCSNVHRYSLPHRYEGAGSKAKQCCQ</sequence>
<dbReference type="Proteomes" id="UP000479000">
    <property type="component" value="Unassembled WGS sequence"/>
</dbReference>
<reference evidence="1 2" key="1">
    <citation type="submission" date="2020-02" db="EMBL/GenBank/DDBJ databases">
        <authorList>
            <person name="Ferguson B K."/>
        </authorList>
    </citation>
    <scope>NUCLEOTIDE SEQUENCE [LARGE SCALE GENOMIC DNA]</scope>
</reference>
<protein>
    <submittedName>
        <fullName evidence="1">Uncharacterized protein</fullName>
    </submittedName>
</protein>
<dbReference type="EMBL" id="CADCXU010024544">
    <property type="protein sequence ID" value="CAB0011941.1"/>
    <property type="molecule type" value="Genomic_DNA"/>
</dbReference>
<dbReference type="AlphaFoldDB" id="A0A6H5H711"/>
<name>A0A6H5H711_9HEMI</name>
<keyword evidence="2" id="KW-1185">Reference proteome</keyword>
<feature type="non-terminal residue" evidence="1">
    <location>
        <position position="52"/>
    </location>
</feature>
<gene>
    <name evidence="1" type="ORF">NTEN_LOCUS16777</name>
</gene>
<evidence type="ECO:0000313" key="1">
    <source>
        <dbReference type="EMBL" id="CAB0011941.1"/>
    </source>
</evidence>
<organism evidence="1 2">
    <name type="scientific">Nesidiocoris tenuis</name>
    <dbReference type="NCBI Taxonomy" id="355587"/>
    <lineage>
        <taxon>Eukaryota</taxon>
        <taxon>Metazoa</taxon>
        <taxon>Ecdysozoa</taxon>
        <taxon>Arthropoda</taxon>
        <taxon>Hexapoda</taxon>
        <taxon>Insecta</taxon>
        <taxon>Pterygota</taxon>
        <taxon>Neoptera</taxon>
        <taxon>Paraneoptera</taxon>
        <taxon>Hemiptera</taxon>
        <taxon>Heteroptera</taxon>
        <taxon>Panheteroptera</taxon>
        <taxon>Cimicomorpha</taxon>
        <taxon>Miridae</taxon>
        <taxon>Dicyphina</taxon>
        <taxon>Nesidiocoris</taxon>
    </lineage>
</organism>
<evidence type="ECO:0000313" key="2">
    <source>
        <dbReference type="Proteomes" id="UP000479000"/>
    </source>
</evidence>
<accession>A0A6H5H711</accession>
<proteinExistence type="predicted"/>